<evidence type="ECO:0000256" key="2">
    <source>
        <dbReference type="ARBA" id="ARBA00023125"/>
    </source>
</evidence>
<dbReference type="SUPFAM" id="SSF57701">
    <property type="entry name" value="Zn2/Cys6 DNA-binding domain"/>
    <property type="match status" value="1"/>
</dbReference>
<keyword evidence="8" id="KW-1185">Reference proteome</keyword>
<dbReference type="GO" id="GO:0000981">
    <property type="term" value="F:DNA-binding transcription factor activity, RNA polymerase II-specific"/>
    <property type="evidence" value="ECO:0007669"/>
    <property type="project" value="InterPro"/>
</dbReference>
<proteinExistence type="predicted"/>
<dbReference type="EMBL" id="ML737924">
    <property type="protein sequence ID" value="KAE8358131.1"/>
    <property type="molecule type" value="Genomic_DNA"/>
</dbReference>
<dbReference type="GO" id="GO:0005634">
    <property type="term" value="C:nucleus"/>
    <property type="evidence" value="ECO:0007669"/>
    <property type="project" value="TreeGrafter"/>
</dbReference>
<dbReference type="CDD" id="cd00067">
    <property type="entry name" value="GAL4"/>
    <property type="match status" value="1"/>
</dbReference>
<dbReference type="PANTHER" id="PTHR37534">
    <property type="entry name" value="TRANSCRIPTIONAL ACTIVATOR PROTEIN UGA3"/>
    <property type="match status" value="1"/>
</dbReference>
<dbReference type="PROSITE" id="PS00463">
    <property type="entry name" value="ZN2_CY6_FUNGAL_1"/>
    <property type="match status" value="1"/>
</dbReference>
<dbReference type="GO" id="GO:0045944">
    <property type="term" value="P:positive regulation of transcription by RNA polymerase II"/>
    <property type="evidence" value="ECO:0007669"/>
    <property type="project" value="TreeGrafter"/>
</dbReference>
<evidence type="ECO:0000256" key="3">
    <source>
        <dbReference type="ARBA" id="ARBA00023163"/>
    </source>
</evidence>
<protein>
    <recommendedName>
        <fullName evidence="6">Zn(2)-C6 fungal-type domain-containing protein</fullName>
    </recommendedName>
</protein>
<reference evidence="7 8" key="1">
    <citation type="submission" date="2019-04" db="EMBL/GenBank/DDBJ databases">
        <title>Friends and foes A comparative genomics studyof 23 Aspergillus species from section Flavi.</title>
        <authorList>
            <consortium name="DOE Joint Genome Institute"/>
            <person name="Kjaerbolling I."/>
            <person name="Vesth T."/>
            <person name="Frisvad J.C."/>
            <person name="Nybo J.L."/>
            <person name="Theobald S."/>
            <person name="Kildgaard S."/>
            <person name="Isbrandt T."/>
            <person name="Kuo A."/>
            <person name="Sato A."/>
            <person name="Lyhne E.K."/>
            <person name="Kogle M.E."/>
            <person name="Wiebenga A."/>
            <person name="Kun R.S."/>
            <person name="Lubbers R.J."/>
            <person name="Makela M.R."/>
            <person name="Barry K."/>
            <person name="Chovatia M."/>
            <person name="Clum A."/>
            <person name="Daum C."/>
            <person name="Haridas S."/>
            <person name="He G."/>
            <person name="LaButti K."/>
            <person name="Lipzen A."/>
            <person name="Mondo S."/>
            <person name="Riley R."/>
            <person name="Salamov A."/>
            <person name="Simmons B.A."/>
            <person name="Magnuson J.K."/>
            <person name="Henrissat B."/>
            <person name="Mortensen U.H."/>
            <person name="Larsen T.O."/>
            <person name="Devries R.P."/>
            <person name="Grigoriev I.V."/>
            <person name="Machida M."/>
            <person name="Baker S.E."/>
            <person name="Andersen M.R."/>
        </authorList>
    </citation>
    <scope>NUCLEOTIDE SEQUENCE [LARGE SCALE GENOMIC DNA]</scope>
    <source>
        <strain evidence="7 8">CBS 763.97</strain>
    </source>
</reference>
<sequence length="568" mass="64630">MPHNPHKKSCIPCRDRHIRCDRLTPTCTNCRKSRYMTVCSYEPIKFKFRTLLETSKRKTHRKKKDALRGTFSPPEEQVHQRSVSPGVQGDAEASRSPSHDQISDRQNIDLQTGKVGHDLEAPIILASQSPLQSSLRDPITTAATVVSPSDFGYLPVATTTFPQISTTTALQDTALHETPCSTSSPHTTSDKLEAFIYSFYIETAGPWLDIVSSNRFFGIYVPRMTVSEPALHSACLAYASQVLYLHGRVPREIKEELHDRALRQLTPTFTSSYQGRSAECLLASTVLLRMTEQFLELGEDHQHHLYGSSTLFETELHQLSLFDDNLRNSSFWAYLRGAIRISFLLERPSPFRLEYLSFIESSRGNGQMSDEAYANCMTYFIAELCTLCWSEPGALGSDGEVASRIHRLQGVINEWKSNLPASFNPWYTDFRENDIFPDVRYLAPWHCVAWQFFYAAQVMIAVYLPAIREQSNVFQLTRTLEENVATPSRWLCGVTLSSNDYGVKINGSHLIAWCGQFLTARTEQNMVLHILLSLWEDTKWPNQTCCTRLKDIWNGSRGQWIDNERPST</sequence>
<dbReference type="AlphaFoldDB" id="A0A5N6ZKH5"/>
<keyword evidence="1" id="KW-0805">Transcription regulation</keyword>
<dbReference type="PROSITE" id="PS50048">
    <property type="entry name" value="ZN2_CY6_FUNGAL_2"/>
    <property type="match status" value="1"/>
</dbReference>
<dbReference type="Pfam" id="PF00172">
    <property type="entry name" value="Zn_clus"/>
    <property type="match status" value="1"/>
</dbReference>
<dbReference type="InterPro" id="IPR036864">
    <property type="entry name" value="Zn2-C6_fun-type_DNA-bd_sf"/>
</dbReference>
<evidence type="ECO:0000313" key="8">
    <source>
        <dbReference type="Proteomes" id="UP000326268"/>
    </source>
</evidence>
<dbReference type="PANTHER" id="PTHR37534:SF2">
    <property type="entry name" value="N-ACETYLTRANSFERASE DOMAIN-CONTAINING PROTEIN"/>
    <property type="match status" value="1"/>
</dbReference>
<gene>
    <name evidence="7" type="ORF">BDV27DRAFT_138185</name>
</gene>
<name>A0A5N6ZKH5_9EURO</name>
<dbReference type="Proteomes" id="UP000326268">
    <property type="component" value="Unassembled WGS sequence"/>
</dbReference>
<evidence type="ECO:0000259" key="6">
    <source>
        <dbReference type="PROSITE" id="PS50048"/>
    </source>
</evidence>
<feature type="domain" description="Zn(2)-C6 fungal-type" evidence="6">
    <location>
        <begin position="9"/>
        <end position="41"/>
    </location>
</feature>
<dbReference type="GO" id="GO:0008270">
    <property type="term" value="F:zinc ion binding"/>
    <property type="evidence" value="ECO:0007669"/>
    <property type="project" value="InterPro"/>
</dbReference>
<feature type="region of interest" description="Disordered" evidence="5">
    <location>
        <begin position="55"/>
        <end position="105"/>
    </location>
</feature>
<keyword evidence="2" id="KW-0238">DNA-binding</keyword>
<dbReference type="Gene3D" id="4.10.240.10">
    <property type="entry name" value="Zn(2)-C6 fungal-type DNA-binding domain"/>
    <property type="match status" value="1"/>
</dbReference>
<dbReference type="GeneID" id="43653619"/>
<keyword evidence="3" id="KW-0804">Transcription</keyword>
<dbReference type="OrthoDB" id="407832at2759"/>
<dbReference type="GO" id="GO:0000976">
    <property type="term" value="F:transcription cis-regulatory region binding"/>
    <property type="evidence" value="ECO:0007669"/>
    <property type="project" value="TreeGrafter"/>
</dbReference>
<accession>A0A5N6ZKH5</accession>
<dbReference type="RefSeq" id="XP_031921212.1">
    <property type="nucleotide sequence ID" value="XM_032069173.1"/>
</dbReference>
<dbReference type="InterPro" id="IPR001138">
    <property type="entry name" value="Zn2Cys6_DnaBD"/>
</dbReference>
<dbReference type="SMART" id="SM00066">
    <property type="entry name" value="GAL4"/>
    <property type="match status" value="1"/>
</dbReference>
<organism evidence="7 8">
    <name type="scientific">Aspergillus caelatus</name>
    <dbReference type="NCBI Taxonomy" id="61420"/>
    <lineage>
        <taxon>Eukaryota</taxon>
        <taxon>Fungi</taxon>
        <taxon>Dikarya</taxon>
        <taxon>Ascomycota</taxon>
        <taxon>Pezizomycotina</taxon>
        <taxon>Eurotiomycetes</taxon>
        <taxon>Eurotiomycetidae</taxon>
        <taxon>Eurotiales</taxon>
        <taxon>Aspergillaceae</taxon>
        <taxon>Aspergillus</taxon>
        <taxon>Aspergillus subgen. Circumdati</taxon>
    </lineage>
</organism>
<keyword evidence="4" id="KW-0539">Nucleus</keyword>
<evidence type="ECO:0000256" key="4">
    <source>
        <dbReference type="ARBA" id="ARBA00023242"/>
    </source>
</evidence>
<evidence type="ECO:0000256" key="1">
    <source>
        <dbReference type="ARBA" id="ARBA00023015"/>
    </source>
</evidence>
<evidence type="ECO:0000313" key="7">
    <source>
        <dbReference type="EMBL" id="KAE8358131.1"/>
    </source>
</evidence>
<evidence type="ECO:0000256" key="5">
    <source>
        <dbReference type="SAM" id="MobiDB-lite"/>
    </source>
</evidence>